<feature type="domain" description="Peptidase S8/S53" evidence="7">
    <location>
        <begin position="85"/>
        <end position="507"/>
    </location>
</feature>
<feature type="active site" description="Charge relay system" evidence="6">
    <location>
        <position position="144"/>
    </location>
</feature>
<feature type="active site" description="Charge relay system" evidence="6">
    <location>
        <position position="473"/>
    </location>
</feature>
<dbReference type="InterPro" id="IPR050131">
    <property type="entry name" value="Peptidase_S8_subtilisin-like"/>
</dbReference>
<accession>A0ABR1L9P8</accession>
<dbReference type="PROSITE" id="PS00137">
    <property type="entry name" value="SUBTILASE_HIS"/>
    <property type="match status" value="1"/>
</dbReference>
<dbReference type="SUPFAM" id="SSF52743">
    <property type="entry name" value="Subtilisin-like"/>
    <property type="match status" value="1"/>
</dbReference>
<dbReference type="PANTHER" id="PTHR43806:SF66">
    <property type="entry name" value="SERIN ENDOPEPTIDASE"/>
    <property type="match status" value="1"/>
</dbReference>
<dbReference type="PROSITE" id="PS00136">
    <property type="entry name" value="SUBTILASE_ASP"/>
    <property type="match status" value="1"/>
</dbReference>
<evidence type="ECO:0000256" key="4">
    <source>
        <dbReference type="ARBA" id="ARBA00022801"/>
    </source>
</evidence>
<dbReference type="PANTHER" id="PTHR43806">
    <property type="entry name" value="PEPTIDASE S8"/>
    <property type="match status" value="1"/>
</dbReference>
<evidence type="ECO:0000313" key="9">
    <source>
        <dbReference type="EMBL" id="KAK7531958.1"/>
    </source>
</evidence>
<dbReference type="CDD" id="cd00538">
    <property type="entry name" value="PA"/>
    <property type="match status" value="1"/>
</dbReference>
<evidence type="ECO:0000313" key="10">
    <source>
        <dbReference type="Proteomes" id="UP001360953"/>
    </source>
</evidence>
<keyword evidence="3" id="KW-0732">Signal</keyword>
<dbReference type="EMBL" id="JBBPEH010000011">
    <property type="protein sequence ID" value="KAK7531958.1"/>
    <property type="molecule type" value="Genomic_DNA"/>
</dbReference>
<dbReference type="PROSITE" id="PS51892">
    <property type="entry name" value="SUBTILASE"/>
    <property type="match status" value="1"/>
</dbReference>
<dbReference type="InterPro" id="IPR015500">
    <property type="entry name" value="Peptidase_S8_subtilisin-rel"/>
</dbReference>
<protein>
    <submittedName>
        <fullName evidence="9">Peptidase S8/S53 domain-containing protein</fullName>
    </submittedName>
</protein>
<dbReference type="Pfam" id="PF06280">
    <property type="entry name" value="fn3_5"/>
    <property type="match status" value="1"/>
</dbReference>
<evidence type="ECO:0000256" key="5">
    <source>
        <dbReference type="ARBA" id="ARBA00022825"/>
    </source>
</evidence>
<sequence length="851" mass="92769">MVDLKSNVFNGVAVSIKSTKGFKKNLGYKGMIESIGMVEKVWPEREYRLADIVERKNINDELEDVVPDVDGMTGVDKLKAEGFTGKGQVVAIIDTGCDYFNPYLGGGIGEGFKVKGGFDFVGDNIYPPAMPKNDSDPYSDCAEHGTHVAGIVAAENPLNSAINFTGVAPGAKLEIYRVFDCNELTRTSALIRGILMAYNQSVDIINLSLGGGGPFTDDPISEISREIHKEGKIFVAAAAGNSGANGSFTSEASASGTDNTAIGAVEILRYRIPVYEAAYTTGSDSTPNQFYWRNSAKSVYPPLLDLYPLSLDTSREDEACAPITTPTPDLKNRLVLVRRGGCRFINQLGNLAAIGARFVIFYNDLRGDIEIPRFEEVADGIEGAGFTTADSGRDLIDGFVREGGVQVTMNTTVFPIIYNSLNPAGTGGRMANFSGIGPPAIADLKQTVSAPGRNILSTYARKNGGLQLLSGTSMSTPYLAGVVALLREARPGLNFYQTTSRLVTTAKPMPFNDGSRTPFDFLAPVWQQGGGLVDAHHAVYTTTILDSYGLSFNDTEFNPGTLKFTITNNGTEPSDYRLSHIGAATILSFRGNGDPNPIPFQGYFEGPLATPQQTPLTAGFALQDFVDSIVPENADVFINPTSFTLQPKESKEIRVNTDISKFAAFESRCPLLSGYIAINGTFDNLTLPYGQVGCRLRDLPVLDVNTPGIYVVSATNTTIFNTTRERGYLPRLPPDYEFRLPRDSSDEAQVNLSVPWIQMRFSMYTKYAQVDLFDAETRKNVTTLLPAQLDASFSRLITFFVNFTGQLENDTWAPEGRYYFQMQAARLYGNPNVTEDFKETVSTDPFVLKYL</sequence>
<keyword evidence="2 6" id="KW-0645">Protease</keyword>
<evidence type="ECO:0000259" key="7">
    <source>
        <dbReference type="Pfam" id="PF00082"/>
    </source>
</evidence>
<comment type="caution">
    <text evidence="9">The sequence shown here is derived from an EMBL/GenBank/DDBJ whole genome shotgun (WGS) entry which is preliminary data.</text>
</comment>
<reference evidence="9 10" key="1">
    <citation type="submission" date="2024-04" db="EMBL/GenBank/DDBJ databases">
        <title>Phyllosticta paracitricarpa is synonymous to the EU quarantine fungus P. citricarpa based on phylogenomic analyses.</title>
        <authorList>
            <consortium name="Lawrence Berkeley National Laboratory"/>
            <person name="Van ingen-buijs V.A."/>
            <person name="Van westerhoven A.C."/>
            <person name="Haridas S."/>
            <person name="Skiadas P."/>
            <person name="Martin F."/>
            <person name="Groenewald J.Z."/>
            <person name="Crous P.W."/>
            <person name="Seidl M.F."/>
        </authorList>
    </citation>
    <scope>NUCLEOTIDE SEQUENCE [LARGE SCALE GENOMIC DNA]</scope>
    <source>
        <strain evidence="9 10">CPC 17464</strain>
    </source>
</reference>
<dbReference type="Proteomes" id="UP001360953">
    <property type="component" value="Unassembled WGS sequence"/>
</dbReference>
<evidence type="ECO:0000256" key="3">
    <source>
        <dbReference type="ARBA" id="ARBA00022729"/>
    </source>
</evidence>
<dbReference type="Gene3D" id="3.50.30.30">
    <property type="match status" value="1"/>
</dbReference>
<gene>
    <name evidence="9" type="ORF">J3D65DRAFT_558964</name>
</gene>
<dbReference type="SUPFAM" id="SSF52025">
    <property type="entry name" value="PA domain"/>
    <property type="match status" value="1"/>
</dbReference>
<organism evidence="9 10">
    <name type="scientific">Phyllosticta citribraziliensis</name>
    <dbReference type="NCBI Taxonomy" id="989973"/>
    <lineage>
        <taxon>Eukaryota</taxon>
        <taxon>Fungi</taxon>
        <taxon>Dikarya</taxon>
        <taxon>Ascomycota</taxon>
        <taxon>Pezizomycotina</taxon>
        <taxon>Dothideomycetes</taxon>
        <taxon>Dothideomycetes incertae sedis</taxon>
        <taxon>Botryosphaeriales</taxon>
        <taxon>Phyllostictaceae</taxon>
        <taxon>Phyllosticta</taxon>
    </lineage>
</organism>
<dbReference type="InterPro" id="IPR046450">
    <property type="entry name" value="PA_dom_sf"/>
</dbReference>
<dbReference type="Gene3D" id="3.40.50.200">
    <property type="entry name" value="Peptidase S8/S53 domain"/>
    <property type="match status" value="2"/>
</dbReference>
<evidence type="ECO:0000256" key="2">
    <source>
        <dbReference type="ARBA" id="ARBA00022670"/>
    </source>
</evidence>
<keyword evidence="4 6" id="KW-0378">Hydrolase</keyword>
<dbReference type="Pfam" id="PF00082">
    <property type="entry name" value="Peptidase_S8"/>
    <property type="match status" value="1"/>
</dbReference>
<dbReference type="InterPro" id="IPR000209">
    <property type="entry name" value="Peptidase_S8/S53_dom"/>
</dbReference>
<name>A0ABR1L9P8_9PEZI</name>
<dbReference type="InterPro" id="IPR022398">
    <property type="entry name" value="Peptidase_S8_His-AS"/>
</dbReference>
<evidence type="ECO:0000256" key="1">
    <source>
        <dbReference type="ARBA" id="ARBA00011073"/>
    </source>
</evidence>
<dbReference type="InterPro" id="IPR010435">
    <property type="entry name" value="C5a/SBT2-like_Fn3"/>
</dbReference>
<dbReference type="RefSeq" id="XP_066651628.1">
    <property type="nucleotide sequence ID" value="XM_066797390.1"/>
</dbReference>
<proteinExistence type="inferred from homology"/>
<dbReference type="PRINTS" id="PR00723">
    <property type="entry name" value="SUBTILISIN"/>
</dbReference>
<dbReference type="GeneID" id="92030296"/>
<evidence type="ECO:0000259" key="8">
    <source>
        <dbReference type="Pfam" id="PF06280"/>
    </source>
</evidence>
<dbReference type="InterPro" id="IPR036852">
    <property type="entry name" value="Peptidase_S8/S53_dom_sf"/>
</dbReference>
<dbReference type="InterPro" id="IPR023827">
    <property type="entry name" value="Peptidase_S8_Asp-AS"/>
</dbReference>
<keyword evidence="10" id="KW-1185">Reference proteome</keyword>
<keyword evidence="5 6" id="KW-0720">Serine protease</keyword>
<feature type="active site" description="Charge relay system" evidence="6">
    <location>
        <position position="94"/>
    </location>
</feature>
<comment type="similarity">
    <text evidence="1 6">Belongs to the peptidase S8 family.</text>
</comment>
<feature type="domain" description="C5a peptidase/Subtilisin-like protease SBT2-like Fn3-like" evidence="8">
    <location>
        <begin position="551"/>
        <end position="689"/>
    </location>
</feature>
<evidence type="ECO:0000256" key="6">
    <source>
        <dbReference type="PROSITE-ProRule" id="PRU01240"/>
    </source>
</evidence>